<evidence type="ECO:0000256" key="4">
    <source>
        <dbReference type="ARBA" id="ARBA00022490"/>
    </source>
</evidence>
<sequence>MQKDIEDQIKTATAIIKNGGMVVYPTETVYGLGADAFSEAAVRNVYKIKRRDLSRPISIAVSSFEMLHEVADIDSECFEIIAELLPGPVTILLRKKDVVPAILTAASEVVGVRFPDNEIATRIIKETGPITATSANVSGRNPPTCIEEVEVELKLKVELLGIIINGGKCKYSMPSTVVDMSKVGATANEKGEIKIKRKGACYDRVLHVLRSKAVGEGLHRFSVP</sequence>
<dbReference type="GO" id="GO:0003725">
    <property type="term" value="F:double-stranded RNA binding"/>
    <property type="evidence" value="ECO:0007669"/>
    <property type="project" value="InterPro"/>
</dbReference>
<keyword evidence="7 13" id="KW-0548">Nucleotidyltransferase</keyword>
<organism evidence="13">
    <name type="scientific">Candidatus Methanophagaceae archaeon ANME-1 ERB6</name>
    <dbReference type="NCBI Taxonomy" id="2759912"/>
    <lineage>
        <taxon>Archaea</taxon>
        <taxon>Methanobacteriati</taxon>
        <taxon>Methanobacteriota</taxon>
        <taxon>Stenosarchaea group</taxon>
        <taxon>Methanomicrobia</taxon>
        <taxon>Candidatus Methanophagales</taxon>
        <taxon>Candidatus Methanophagaceae</taxon>
    </lineage>
</organism>
<keyword evidence="9" id="KW-0067">ATP-binding</keyword>
<dbReference type="InterPro" id="IPR006070">
    <property type="entry name" value="Sua5-like_dom"/>
</dbReference>
<evidence type="ECO:0000256" key="1">
    <source>
        <dbReference type="ARBA" id="ARBA00004496"/>
    </source>
</evidence>
<dbReference type="GO" id="GO:0008033">
    <property type="term" value="P:tRNA processing"/>
    <property type="evidence" value="ECO:0007669"/>
    <property type="project" value="UniProtKB-KW"/>
</dbReference>
<dbReference type="InterPro" id="IPR050156">
    <property type="entry name" value="TC-AMP_synthase_SUA5"/>
</dbReference>
<evidence type="ECO:0000256" key="8">
    <source>
        <dbReference type="ARBA" id="ARBA00022741"/>
    </source>
</evidence>
<evidence type="ECO:0000256" key="2">
    <source>
        <dbReference type="ARBA" id="ARBA00007663"/>
    </source>
</evidence>
<evidence type="ECO:0000259" key="12">
    <source>
        <dbReference type="PROSITE" id="PS51163"/>
    </source>
</evidence>
<evidence type="ECO:0000313" key="13">
    <source>
        <dbReference type="EMBL" id="QNO53518.1"/>
    </source>
</evidence>
<dbReference type="GO" id="GO:0061710">
    <property type="term" value="F:L-threonylcarbamoyladenylate synthase"/>
    <property type="evidence" value="ECO:0007669"/>
    <property type="project" value="UniProtKB-EC"/>
</dbReference>
<feature type="domain" description="YrdC-like" evidence="12">
    <location>
        <begin position="6"/>
        <end position="201"/>
    </location>
</feature>
<evidence type="ECO:0000256" key="3">
    <source>
        <dbReference type="ARBA" id="ARBA00012584"/>
    </source>
</evidence>
<dbReference type="AlphaFoldDB" id="A0A7G9YZT4"/>
<dbReference type="GO" id="GO:0000049">
    <property type="term" value="F:tRNA binding"/>
    <property type="evidence" value="ECO:0007669"/>
    <property type="project" value="TreeGrafter"/>
</dbReference>
<comment type="catalytic activity">
    <reaction evidence="11">
        <text>L-threonine + hydrogencarbonate + ATP = L-threonylcarbamoyladenylate + diphosphate + H2O</text>
        <dbReference type="Rhea" id="RHEA:36407"/>
        <dbReference type="ChEBI" id="CHEBI:15377"/>
        <dbReference type="ChEBI" id="CHEBI:17544"/>
        <dbReference type="ChEBI" id="CHEBI:30616"/>
        <dbReference type="ChEBI" id="CHEBI:33019"/>
        <dbReference type="ChEBI" id="CHEBI:57926"/>
        <dbReference type="ChEBI" id="CHEBI:73682"/>
        <dbReference type="EC" id="2.7.7.87"/>
    </reaction>
</comment>
<dbReference type="NCBIfam" id="TIGR00057">
    <property type="entry name" value="L-threonylcarbamoyladenylate synthase"/>
    <property type="match status" value="1"/>
</dbReference>
<dbReference type="EC" id="2.7.7.87" evidence="3"/>
<dbReference type="SUPFAM" id="SSF55821">
    <property type="entry name" value="YrdC/RibB"/>
    <property type="match status" value="1"/>
</dbReference>
<gene>
    <name evidence="13" type="primary">tsaC</name>
    <name evidence="13" type="ORF">FLCOADKM_00008</name>
</gene>
<dbReference type="GO" id="GO:0006450">
    <property type="term" value="P:regulation of translational fidelity"/>
    <property type="evidence" value="ECO:0007669"/>
    <property type="project" value="TreeGrafter"/>
</dbReference>
<dbReference type="PROSITE" id="PS51163">
    <property type="entry name" value="YRDC"/>
    <property type="match status" value="1"/>
</dbReference>
<evidence type="ECO:0000256" key="6">
    <source>
        <dbReference type="ARBA" id="ARBA00022694"/>
    </source>
</evidence>
<keyword evidence="5 13" id="KW-0808">Transferase</keyword>
<evidence type="ECO:0000256" key="7">
    <source>
        <dbReference type="ARBA" id="ARBA00022695"/>
    </source>
</evidence>
<keyword evidence="6" id="KW-0819">tRNA processing</keyword>
<keyword evidence="8" id="KW-0547">Nucleotide-binding</keyword>
<protein>
    <recommendedName>
        <fullName evidence="10">L-threonylcarbamoyladenylate synthase</fullName>
        <ecNumber evidence="3">2.7.7.87</ecNumber>
    </recommendedName>
    <alternativeName>
        <fullName evidence="10">L-threonylcarbamoyladenylate synthase</fullName>
    </alternativeName>
</protein>
<evidence type="ECO:0000256" key="9">
    <source>
        <dbReference type="ARBA" id="ARBA00022840"/>
    </source>
</evidence>
<evidence type="ECO:0000256" key="5">
    <source>
        <dbReference type="ARBA" id="ARBA00022679"/>
    </source>
</evidence>
<name>A0A7G9YZT4_9EURY</name>
<comment type="subcellular location">
    <subcellularLocation>
        <location evidence="1">Cytoplasm</location>
    </subcellularLocation>
</comment>
<proteinExistence type="inferred from homology"/>
<dbReference type="GO" id="GO:0005524">
    <property type="term" value="F:ATP binding"/>
    <property type="evidence" value="ECO:0007669"/>
    <property type="project" value="UniProtKB-KW"/>
</dbReference>
<dbReference type="Pfam" id="PF01300">
    <property type="entry name" value="Sua5_yciO_yrdC"/>
    <property type="match status" value="1"/>
</dbReference>
<dbReference type="InterPro" id="IPR017945">
    <property type="entry name" value="DHBP_synth_RibB-like_a/b_dom"/>
</dbReference>
<accession>A0A7G9YZT4</accession>
<comment type="similarity">
    <text evidence="2">Belongs to the SUA5 family.</text>
</comment>
<dbReference type="PANTHER" id="PTHR17490:SF16">
    <property type="entry name" value="THREONYLCARBAMOYL-AMP SYNTHASE"/>
    <property type="match status" value="1"/>
</dbReference>
<reference evidence="13" key="1">
    <citation type="submission" date="2020-06" db="EMBL/GenBank/DDBJ databases">
        <title>Unique genomic features of the anaerobic methanotrophic archaea.</title>
        <authorList>
            <person name="Chadwick G.L."/>
            <person name="Skennerton C.T."/>
            <person name="Laso-Perez R."/>
            <person name="Leu A.O."/>
            <person name="Speth D.R."/>
            <person name="Yu H."/>
            <person name="Morgan-Lang C."/>
            <person name="Hatzenpichler R."/>
            <person name="Goudeau D."/>
            <person name="Malmstrom R."/>
            <person name="Brazelton W.J."/>
            <person name="Woyke T."/>
            <person name="Hallam S.J."/>
            <person name="Tyson G.W."/>
            <person name="Wegener G."/>
            <person name="Boetius A."/>
            <person name="Orphan V."/>
        </authorList>
    </citation>
    <scope>NUCLEOTIDE SEQUENCE</scope>
</reference>
<dbReference type="GO" id="GO:0005737">
    <property type="term" value="C:cytoplasm"/>
    <property type="evidence" value="ECO:0007669"/>
    <property type="project" value="UniProtKB-SubCell"/>
</dbReference>
<evidence type="ECO:0000256" key="10">
    <source>
        <dbReference type="ARBA" id="ARBA00029774"/>
    </source>
</evidence>
<keyword evidence="4" id="KW-0963">Cytoplasm</keyword>
<dbReference type="EMBL" id="MT631544">
    <property type="protein sequence ID" value="QNO53518.1"/>
    <property type="molecule type" value="Genomic_DNA"/>
</dbReference>
<evidence type="ECO:0000256" key="11">
    <source>
        <dbReference type="ARBA" id="ARBA00048366"/>
    </source>
</evidence>
<dbReference type="Gene3D" id="3.90.870.10">
    <property type="entry name" value="DHBP synthase"/>
    <property type="match status" value="1"/>
</dbReference>
<dbReference type="PANTHER" id="PTHR17490">
    <property type="entry name" value="SUA5"/>
    <property type="match status" value="1"/>
</dbReference>